<dbReference type="GO" id="GO:0070677">
    <property type="term" value="F:rRNA (cytosine-2'-O-)-methyltransferase activity"/>
    <property type="evidence" value="ECO:0007669"/>
    <property type="project" value="UniProtKB-UniRule"/>
</dbReference>
<accession>A0A1G9BKU3</accession>
<keyword evidence="9" id="KW-1185">Reference proteome</keyword>
<comment type="function">
    <text evidence="6">Catalyzes the 2'-O-methylation of the ribose of cytidine 1402 (C1402) in 16S rRNA.</text>
</comment>
<evidence type="ECO:0000313" key="8">
    <source>
        <dbReference type="EMBL" id="SDK40102.1"/>
    </source>
</evidence>
<sequence>MPSKSPTLWVVATPLGNLGDISDRARKILASADVILAEDTRRTGKLLTNLDIKGKGFISLHDHNEEKRIAKVLEFFDEGGNAALVSDAGTPLMSDPGYRLVKACREHGVKIVPVPGPCAPVTALSACGLPPYPFVFLGFMPRKDGQMTKLFEVHGATGATIVFFERKSRLRETLAVAYRVLGDRDFVICRELTKDYEEFISGSLSGHEDVSAELKGEITVVVGPPVISGPASEEEIFRLIDQEMLSGEKPKVIARRVADRVQGWTAKAVYEKVTERKTNS</sequence>
<protein>
    <recommendedName>
        <fullName evidence="6">Ribosomal RNA small subunit methyltransferase I</fullName>
        <ecNumber evidence="6">2.1.1.198</ecNumber>
    </recommendedName>
    <alternativeName>
        <fullName evidence="6">16S rRNA 2'-O-ribose C1402 methyltransferase</fullName>
    </alternativeName>
    <alternativeName>
        <fullName evidence="6">rRNA (cytidine-2'-O-)-methyltransferase RsmI</fullName>
    </alternativeName>
</protein>
<dbReference type="EC" id="2.1.1.198" evidence="6"/>
<dbReference type="Proteomes" id="UP000199053">
    <property type="component" value="Unassembled WGS sequence"/>
</dbReference>
<keyword evidence="5 6" id="KW-0949">S-adenosyl-L-methionine</keyword>
<dbReference type="CDD" id="cd11648">
    <property type="entry name" value="RsmI"/>
    <property type="match status" value="1"/>
</dbReference>
<evidence type="ECO:0000259" key="7">
    <source>
        <dbReference type="Pfam" id="PF00590"/>
    </source>
</evidence>
<dbReference type="Gene3D" id="3.30.950.10">
    <property type="entry name" value="Methyltransferase, Cobalt-precorrin-4 Transmethylase, Domain 2"/>
    <property type="match status" value="1"/>
</dbReference>
<comment type="similarity">
    <text evidence="6">Belongs to the methyltransferase superfamily. RsmI family.</text>
</comment>
<evidence type="ECO:0000256" key="3">
    <source>
        <dbReference type="ARBA" id="ARBA00022603"/>
    </source>
</evidence>
<keyword evidence="2 6" id="KW-0698">rRNA processing</keyword>
<dbReference type="PANTHER" id="PTHR46111:SF1">
    <property type="entry name" value="RIBOSOMAL RNA SMALL SUBUNIT METHYLTRANSFERASE I"/>
    <property type="match status" value="1"/>
</dbReference>
<dbReference type="AlphaFoldDB" id="A0A1G9BKU3"/>
<dbReference type="InterPro" id="IPR008189">
    <property type="entry name" value="rRNA_ssu_MeTfrase_I"/>
</dbReference>
<dbReference type="InterPro" id="IPR014777">
    <property type="entry name" value="4pyrrole_Mease_sub1"/>
</dbReference>
<dbReference type="EMBL" id="FNGA01000001">
    <property type="protein sequence ID" value="SDK40102.1"/>
    <property type="molecule type" value="Genomic_DNA"/>
</dbReference>
<organism evidence="8 9">
    <name type="scientific">Maridesulfovibrio ferrireducens</name>
    <dbReference type="NCBI Taxonomy" id="246191"/>
    <lineage>
        <taxon>Bacteria</taxon>
        <taxon>Pseudomonadati</taxon>
        <taxon>Thermodesulfobacteriota</taxon>
        <taxon>Desulfovibrionia</taxon>
        <taxon>Desulfovibrionales</taxon>
        <taxon>Desulfovibrionaceae</taxon>
        <taxon>Maridesulfovibrio</taxon>
    </lineage>
</organism>
<evidence type="ECO:0000256" key="1">
    <source>
        <dbReference type="ARBA" id="ARBA00022490"/>
    </source>
</evidence>
<evidence type="ECO:0000313" key="9">
    <source>
        <dbReference type="Proteomes" id="UP000199053"/>
    </source>
</evidence>
<name>A0A1G9BKU3_9BACT</name>
<dbReference type="Gene3D" id="3.40.1010.10">
    <property type="entry name" value="Cobalt-precorrin-4 Transmethylase, Domain 1"/>
    <property type="match status" value="1"/>
</dbReference>
<keyword evidence="3 6" id="KW-0489">Methyltransferase</keyword>
<feature type="domain" description="Tetrapyrrole methylase" evidence="7">
    <location>
        <begin position="7"/>
        <end position="205"/>
    </location>
</feature>
<dbReference type="FunFam" id="3.40.1010.10:FF:000007">
    <property type="entry name" value="Ribosomal RNA small subunit methyltransferase I"/>
    <property type="match status" value="1"/>
</dbReference>
<dbReference type="InterPro" id="IPR035996">
    <property type="entry name" value="4pyrrol_Methylase_sf"/>
</dbReference>
<comment type="catalytic activity">
    <reaction evidence="6">
        <text>cytidine(1402) in 16S rRNA + S-adenosyl-L-methionine = 2'-O-methylcytidine(1402) in 16S rRNA + S-adenosyl-L-homocysteine + H(+)</text>
        <dbReference type="Rhea" id="RHEA:42924"/>
        <dbReference type="Rhea" id="RHEA-COMP:10285"/>
        <dbReference type="Rhea" id="RHEA-COMP:10286"/>
        <dbReference type="ChEBI" id="CHEBI:15378"/>
        <dbReference type="ChEBI" id="CHEBI:57856"/>
        <dbReference type="ChEBI" id="CHEBI:59789"/>
        <dbReference type="ChEBI" id="CHEBI:74495"/>
        <dbReference type="ChEBI" id="CHEBI:82748"/>
        <dbReference type="EC" id="2.1.1.198"/>
    </reaction>
</comment>
<gene>
    <name evidence="6" type="primary">rsmI</name>
    <name evidence="8" type="ORF">SAMN05660337_0333</name>
</gene>
<dbReference type="Pfam" id="PF00590">
    <property type="entry name" value="TP_methylase"/>
    <property type="match status" value="1"/>
</dbReference>
<keyword evidence="1 6" id="KW-0963">Cytoplasm</keyword>
<evidence type="ECO:0000256" key="4">
    <source>
        <dbReference type="ARBA" id="ARBA00022679"/>
    </source>
</evidence>
<dbReference type="PIRSF" id="PIRSF005917">
    <property type="entry name" value="MTase_YraL"/>
    <property type="match status" value="1"/>
</dbReference>
<evidence type="ECO:0000256" key="2">
    <source>
        <dbReference type="ARBA" id="ARBA00022552"/>
    </source>
</evidence>
<reference evidence="9" key="1">
    <citation type="submission" date="2016-10" db="EMBL/GenBank/DDBJ databases">
        <authorList>
            <person name="Varghese N."/>
            <person name="Submissions S."/>
        </authorList>
    </citation>
    <scope>NUCLEOTIDE SEQUENCE [LARGE SCALE GENOMIC DNA]</scope>
    <source>
        <strain evidence="9">DSM 16995</strain>
    </source>
</reference>
<dbReference type="PANTHER" id="PTHR46111">
    <property type="entry name" value="RIBOSOMAL RNA SMALL SUBUNIT METHYLTRANSFERASE I"/>
    <property type="match status" value="1"/>
</dbReference>
<evidence type="ECO:0000256" key="5">
    <source>
        <dbReference type="ARBA" id="ARBA00022691"/>
    </source>
</evidence>
<dbReference type="SUPFAM" id="SSF53790">
    <property type="entry name" value="Tetrapyrrole methylase"/>
    <property type="match status" value="1"/>
</dbReference>
<dbReference type="STRING" id="246191.SAMN05660337_0333"/>
<dbReference type="RefSeq" id="WP_092157599.1">
    <property type="nucleotide sequence ID" value="NZ_FNGA01000001.1"/>
</dbReference>
<dbReference type="NCBIfam" id="TIGR00096">
    <property type="entry name" value="16S rRNA (cytidine(1402)-2'-O)-methyltransferase"/>
    <property type="match status" value="1"/>
</dbReference>
<dbReference type="OrthoDB" id="9809084at2"/>
<dbReference type="InterPro" id="IPR014776">
    <property type="entry name" value="4pyrrole_Mease_sub2"/>
</dbReference>
<dbReference type="HAMAP" id="MF_01877">
    <property type="entry name" value="16SrRNA_methyltr_I"/>
    <property type="match status" value="1"/>
</dbReference>
<keyword evidence="4 6" id="KW-0808">Transferase</keyword>
<proteinExistence type="inferred from homology"/>
<comment type="subcellular location">
    <subcellularLocation>
        <location evidence="6">Cytoplasm</location>
    </subcellularLocation>
</comment>
<dbReference type="GO" id="GO:0005737">
    <property type="term" value="C:cytoplasm"/>
    <property type="evidence" value="ECO:0007669"/>
    <property type="project" value="UniProtKB-SubCell"/>
</dbReference>
<dbReference type="InterPro" id="IPR000878">
    <property type="entry name" value="4pyrrol_Mease"/>
</dbReference>
<evidence type="ECO:0000256" key="6">
    <source>
        <dbReference type="HAMAP-Rule" id="MF_01877"/>
    </source>
</evidence>